<dbReference type="AlphaFoldDB" id="A0A7M5WXG9"/>
<evidence type="ECO:0000256" key="5">
    <source>
        <dbReference type="SAM" id="SignalP"/>
    </source>
</evidence>
<dbReference type="OrthoDB" id="5986418at2759"/>
<evidence type="ECO:0000256" key="3">
    <source>
        <dbReference type="ARBA" id="ARBA00022525"/>
    </source>
</evidence>
<dbReference type="PANTHER" id="PTHR15040">
    <property type="entry name" value="DERMATOPONTIN-RELATED"/>
    <property type="match status" value="1"/>
</dbReference>
<evidence type="ECO:0000313" key="7">
    <source>
        <dbReference type="Proteomes" id="UP000594262"/>
    </source>
</evidence>
<name>A0A7M5WXG9_9CNID</name>
<evidence type="ECO:0000256" key="1">
    <source>
        <dbReference type="ARBA" id="ARBA00004613"/>
    </source>
</evidence>
<dbReference type="GO" id="GO:0005615">
    <property type="term" value="C:extracellular space"/>
    <property type="evidence" value="ECO:0007669"/>
    <property type="project" value="TreeGrafter"/>
</dbReference>
<dbReference type="Pfam" id="PF14704">
    <property type="entry name" value="DERM"/>
    <property type="match status" value="1"/>
</dbReference>
<dbReference type="GO" id="GO:0031012">
    <property type="term" value="C:extracellular matrix"/>
    <property type="evidence" value="ECO:0007669"/>
    <property type="project" value="TreeGrafter"/>
</dbReference>
<comment type="similarity">
    <text evidence="2">Belongs to the dermatopontin family.</text>
</comment>
<dbReference type="EnsemblMetazoa" id="CLYHEMT014180.1">
    <property type="protein sequence ID" value="CLYHEMP014180.1"/>
    <property type="gene ID" value="CLYHEMG014180"/>
</dbReference>
<keyword evidence="3" id="KW-0964">Secreted</keyword>
<evidence type="ECO:0008006" key="8">
    <source>
        <dbReference type="Google" id="ProtNLM"/>
    </source>
</evidence>
<dbReference type="InterPro" id="IPR026645">
    <property type="entry name" value="Dermatopontin"/>
</dbReference>
<reference evidence="6" key="1">
    <citation type="submission" date="2021-01" db="UniProtKB">
        <authorList>
            <consortium name="EnsemblMetazoa"/>
        </authorList>
    </citation>
    <scope>IDENTIFICATION</scope>
</reference>
<feature type="signal peptide" evidence="5">
    <location>
        <begin position="1"/>
        <end position="19"/>
    </location>
</feature>
<dbReference type="Proteomes" id="UP000594262">
    <property type="component" value="Unplaced"/>
</dbReference>
<keyword evidence="4" id="KW-1015">Disulfide bond</keyword>
<protein>
    <recommendedName>
        <fullName evidence="8">Cnidarian restricted protein</fullName>
    </recommendedName>
</protein>
<proteinExistence type="inferred from homology"/>
<dbReference type="GeneID" id="136816524"/>
<evidence type="ECO:0000313" key="6">
    <source>
        <dbReference type="EnsemblMetazoa" id="CLYHEMP014180.1"/>
    </source>
</evidence>
<keyword evidence="5" id="KW-0732">Signal</keyword>
<feature type="chain" id="PRO_5029504490" description="Cnidarian restricted protein" evidence="5">
    <location>
        <begin position="20"/>
        <end position="176"/>
    </location>
</feature>
<organism evidence="6 7">
    <name type="scientific">Clytia hemisphaerica</name>
    <dbReference type="NCBI Taxonomy" id="252671"/>
    <lineage>
        <taxon>Eukaryota</taxon>
        <taxon>Metazoa</taxon>
        <taxon>Cnidaria</taxon>
        <taxon>Hydrozoa</taxon>
        <taxon>Hydroidolina</taxon>
        <taxon>Leptothecata</taxon>
        <taxon>Obeliida</taxon>
        <taxon>Clytiidae</taxon>
        <taxon>Clytia</taxon>
    </lineage>
</organism>
<evidence type="ECO:0000256" key="4">
    <source>
        <dbReference type="ARBA" id="ARBA00023157"/>
    </source>
</evidence>
<dbReference type="RefSeq" id="XP_066928965.1">
    <property type="nucleotide sequence ID" value="XM_067072864.1"/>
</dbReference>
<comment type="subcellular location">
    <subcellularLocation>
        <location evidence="1">Secreted</location>
    </subcellularLocation>
</comment>
<dbReference type="GO" id="GO:0030199">
    <property type="term" value="P:collagen fibril organization"/>
    <property type="evidence" value="ECO:0007669"/>
    <property type="project" value="TreeGrafter"/>
</dbReference>
<sequence length="176" mass="20805">MKNCLYLLCLACSVWFTFGFSVGNRNETEKVGGYDQPSDLKCPPGQMIYSISSNHSFWHRDRTFSIYCKESNRLVNQTVQTNYTNDYDQSFDFKCPENYVLSGIQSIHSNKHGDRIFKFTCTLFEHECYWTAYTQSFKDFTMTVPRGFYFKGVKSDHNNLIQDRQFSFYMCKMRVL</sequence>
<keyword evidence="7" id="KW-1185">Reference proteome</keyword>
<evidence type="ECO:0000256" key="2">
    <source>
        <dbReference type="ARBA" id="ARBA00008712"/>
    </source>
</evidence>
<dbReference type="PANTHER" id="PTHR15040:SF1">
    <property type="entry name" value="DERMATOPONTIN-LIKE ISOFORM X1"/>
    <property type="match status" value="1"/>
</dbReference>
<accession>A0A7M5WXG9</accession>